<dbReference type="OrthoDB" id="252722at2759"/>
<dbReference type="PANTHER" id="PTHR47724:SF1">
    <property type="entry name" value="PEPTIDYL-PROLYL CIS-TRANS ISOMERASE CYP26-2, CHLOROPLASTIC"/>
    <property type="match status" value="1"/>
</dbReference>
<dbReference type="SUPFAM" id="SSF50891">
    <property type="entry name" value="Cyclophilin-like"/>
    <property type="match status" value="1"/>
</dbReference>
<dbReference type="GO" id="GO:0009507">
    <property type="term" value="C:chloroplast"/>
    <property type="evidence" value="ECO:0007669"/>
    <property type="project" value="TreeGrafter"/>
</dbReference>
<dbReference type="PANTHER" id="PTHR47724">
    <property type="entry name" value="PEPTIDYL-PROLYL CIS-TRANS ISOMERASE CYP26-2, CHLOROPLASTIC"/>
    <property type="match status" value="1"/>
</dbReference>
<evidence type="ECO:0000256" key="1">
    <source>
        <dbReference type="RuleBase" id="RU363019"/>
    </source>
</evidence>
<evidence type="ECO:0000313" key="5">
    <source>
        <dbReference type="Proteomes" id="UP000041254"/>
    </source>
</evidence>
<comment type="similarity">
    <text evidence="1">Belongs to the cyclophilin-type PPIase family.</text>
</comment>
<feature type="region of interest" description="Disordered" evidence="2">
    <location>
        <begin position="1"/>
        <end position="24"/>
    </location>
</feature>
<proteinExistence type="inferred from homology"/>
<protein>
    <recommendedName>
        <fullName evidence="1">Peptidyl-prolyl cis-trans isomerase</fullName>
        <shortName evidence="1">PPIase</shortName>
        <ecNumber evidence="1">5.2.1.8</ecNumber>
    </recommendedName>
</protein>
<keyword evidence="5" id="KW-1185">Reference proteome</keyword>
<evidence type="ECO:0000259" key="3">
    <source>
        <dbReference type="PROSITE" id="PS50072"/>
    </source>
</evidence>
<dbReference type="EC" id="5.2.1.8" evidence="1"/>
<dbReference type="OMA" id="IGGTERC"/>
<comment type="function">
    <text evidence="1">PPIases accelerate the folding of proteins. It catalyzes the cis-trans isomerization of proline imidic peptide bonds in oligopeptides.</text>
</comment>
<accession>A0A0G4FLE6</accession>
<dbReference type="InterPro" id="IPR029000">
    <property type="entry name" value="Cyclophilin-like_dom_sf"/>
</dbReference>
<dbReference type="Gene3D" id="2.40.100.10">
    <property type="entry name" value="Cyclophilin-like"/>
    <property type="match status" value="1"/>
</dbReference>
<dbReference type="InterPro" id="IPR002130">
    <property type="entry name" value="Cyclophilin-type_PPIase_dom"/>
</dbReference>
<name>A0A0G4FLE6_VITBC</name>
<sequence length="228" mass="24367">MSPLVATAGVHAAEEGPPTPATAPRISDRCYLDMELNGKLLGRVVVGLWGEEAPTSVQTFAQLCGKTYPGGLSYAYSAMSKVFPNQLVVLGKITGDGTKKVDKKIDETGRVRVTYTDRATYETANTDSPSTSHSSEGLVSVRRGGGTFEFGVTLQPMPDLDRDYIVIGQVLEGMDVIKRLSRVKYIPPEDLREAFRSVAKAIGDPRASGGGDAYSPVAKVITKNVGLL</sequence>
<dbReference type="PROSITE" id="PS50072">
    <property type="entry name" value="CSA_PPIASE_2"/>
    <property type="match status" value="1"/>
</dbReference>
<keyword evidence="1" id="KW-0413">Isomerase</keyword>
<dbReference type="VEuPathDB" id="CryptoDB:Vbra_21396"/>
<reference evidence="4 5" key="1">
    <citation type="submission" date="2014-11" db="EMBL/GenBank/DDBJ databases">
        <authorList>
            <person name="Zhu J."/>
            <person name="Qi W."/>
            <person name="Song R."/>
        </authorList>
    </citation>
    <scope>NUCLEOTIDE SEQUENCE [LARGE SCALE GENOMIC DNA]</scope>
</reference>
<evidence type="ECO:0000313" key="4">
    <source>
        <dbReference type="EMBL" id="CEM14588.1"/>
    </source>
</evidence>
<dbReference type="EMBL" id="CDMY01000456">
    <property type="protein sequence ID" value="CEM14588.1"/>
    <property type="molecule type" value="Genomic_DNA"/>
</dbReference>
<evidence type="ECO:0000256" key="2">
    <source>
        <dbReference type="SAM" id="MobiDB-lite"/>
    </source>
</evidence>
<dbReference type="GO" id="GO:0003755">
    <property type="term" value="F:peptidyl-prolyl cis-trans isomerase activity"/>
    <property type="evidence" value="ECO:0007669"/>
    <property type="project" value="UniProtKB-UniRule"/>
</dbReference>
<organism evidence="4 5">
    <name type="scientific">Vitrella brassicaformis (strain CCMP3155)</name>
    <dbReference type="NCBI Taxonomy" id="1169540"/>
    <lineage>
        <taxon>Eukaryota</taxon>
        <taxon>Sar</taxon>
        <taxon>Alveolata</taxon>
        <taxon>Colpodellida</taxon>
        <taxon>Vitrellaceae</taxon>
        <taxon>Vitrella</taxon>
    </lineage>
</organism>
<dbReference type="InParanoid" id="A0A0G4FLE6"/>
<dbReference type="InterPro" id="IPR044185">
    <property type="entry name" value="CYP26-2-like"/>
</dbReference>
<dbReference type="Pfam" id="PF00160">
    <property type="entry name" value="Pro_isomerase"/>
    <property type="match status" value="1"/>
</dbReference>
<feature type="domain" description="PPIase cyclophilin-type" evidence="3">
    <location>
        <begin position="31"/>
        <end position="227"/>
    </location>
</feature>
<comment type="catalytic activity">
    <reaction evidence="1">
        <text>[protein]-peptidylproline (omega=180) = [protein]-peptidylproline (omega=0)</text>
        <dbReference type="Rhea" id="RHEA:16237"/>
        <dbReference type="Rhea" id="RHEA-COMP:10747"/>
        <dbReference type="Rhea" id="RHEA-COMP:10748"/>
        <dbReference type="ChEBI" id="CHEBI:83833"/>
        <dbReference type="ChEBI" id="CHEBI:83834"/>
        <dbReference type="EC" id="5.2.1.8"/>
    </reaction>
</comment>
<dbReference type="AlphaFoldDB" id="A0A0G4FLE6"/>
<dbReference type="PRINTS" id="PR00153">
    <property type="entry name" value="CSAPPISMRASE"/>
</dbReference>
<dbReference type="Proteomes" id="UP000041254">
    <property type="component" value="Unassembled WGS sequence"/>
</dbReference>
<dbReference type="PhylomeDB" id="A0A0G4FLE6"/>
<keyword evidence="1" id="KW-0697">Rotamase</keyword>
<dbReference type="STRING" id="1169540.A0A0G4FLE6"/>
<gene>
    <name evidence="4" type="ORF">Vbra_21396</name>
</gene>